<sequence length="256" mass="27694">MESVRRRGGGDGPGPLARPWWWALDYAYAGWRQMRSVVRRRSPESFNSGDPRLPAIVLLPGVYETWRFLEPAALRLNGAGYRVYAVPELGANKLSVPESAQLVRRRLRELCEVHGIGQCILLAHSKGGLIGKHAMLDGLLQEPHGSTAGETARIRGLVAVGTPFGGSVYARYLFSRTLRQFSPRDAVLLSLQAQQNVNNRIVSIFAQFDPHIPGGSALAGATNVRLPVAGHFRTLGDPLVLAAVEEAVASLGDGEG</sequence>
<organism evidence="1 2">
    <name type="scientific">Paeniglutamicibacter psychrophenolicus</name>
    <dbReference type="NCBI Taxonomy" id="257454"/>
    <lineage>
        <taxon>Bacteria</taxon>
        <taxon>Bacillati</taxon>
        <taxon>Actinomycetota</taxon>
        <taxon>Actinomycetes</taxon>
        <taxon>Micrococcales</taxon>
        <taxon>Micrococcaceae</taxon>
        <taxon>Paeniglutamicibacter</taxon>
    </lineage>
</organism>
<dbReference type="RefSeq" id="WP_209905501.1">
    <property type="nucleotide sequence ID" value="NZ_JAGIOE010000001.1"/>
</dbReference>
<dbReference type="Proteomes" id="UP000766570">
    <property type="component" value="Unassembled WGS sequence"/>
</dbReference>
<dbReference type="InterPro" id="IPR029058">
    <property type="entry name" value="AB_hydrolase_fold"/>
</dbReference>
<comment type="caution">
    <text evidence="1">The sequence shown here is derived from an EMBL/GenBank/DDBJ whole genome shotgun (WGS) entry which is preliminary data.</text>
</comment>
<name>A0ABS4W7G0_9MICC</name>
<dbReference type="Gene3D" id="3.40.50.1820">
    <property type="entry name" value="alpha/beta hydrolase"/>
    <property type="match status" value="1"/>
</dbReference>
<dbReference type="SUPFAM" id="SSF53474">
    <property type="entry name" value="alpha/beta-Hydrolases"/>
    <property type="match status" value="1"/>
</dbReference>
<proteinExistence type="predicted"/>
<gene>
    <name evidence="1" type="ORF">JOF46_000059</name>
</gene>
<evidence type="ECO:0000313" key="1">
    <source>
        <dbReference type="EMBL" id="MBP2372147.1"/>
    </source>
</evidence>
<reference evidence="1 2" key="1">
    <citation type="submission" date="2021-03" db="EMBL/GenBank/DDBJ databases">
        <title>Sequencing the genomes of 1000 actinobacteria strains.</title>
        <authorList>
            <person name="Klenk H.-P."/>
        </authorList>
    </citation>
    <scope>NUCLEOTIDE SEQUENCE [LARGE SCALE GENOMIC DNA]</scope>
    <source>
        <strain evidence="1 2">DSM 15454</strain>
    </source>
</reference>
<accession>A0ABS4W7G0</accession>
<evidence type="ECO:0000313" key="2">
    <source>
        <dbReference type="Proteomes" id="UP000766570"/>
    </source>
</evidence>
<protein>
    <submittedName>
        <fullName evidence="1">Pimeloyl-ACP methyl ester carboxylesterase</fullName>
    </submittedName>
</protein>
<keyword evidence="2" id="KW-1185">Reference proteome</keyword>
<dbReference type="EMBL" id="JAGIOE010000001">
    <property type="protein sequence ID" value="MBP2372147.1"/>
    <property type="molecule type" value="Genomic_DNA"/>
</dbReference>